<feature type="active site" description="Charge relay system" evidence="5">
    <location>
        <position position="136"/>
    </location>
</feature>
<feature type="binding site" evidence="6">
    <location>
        <position position="185"/>
    </location>
    <ligand>
        <name>substrate</name>
    </ligand>
</feature>
<dbReference type="PIRSF" id="PIRSF001221">
    <property type="entry name" value="Amidase_fungi"/>
    <property type="match status" value="1"/>
</dbReference>
<dbReference type="InterPro" id="IPR023631">
    <property type="entry name" value="Amidase_dom"/>
</dbReference>
<evidence type="ECO:0000259" key="7">
    <source>
        <dbReference type="Pfam" id="PF01425"/>
    </source>
</evidence>
<dbReference type="GO" id="GO:0004040">
    <property type="term" value="F:amidase activity"/>
    <property type="evidence" value="ECO:0007669"/>
    <property type="project" value="UniProtKB-EC"/>
</dbReference>
<evidence type="ECO:0000313" key="8">
    <source>
        <dbReference type="EMBL" id="KAF1982542.1"/>
    </source>
</evidence>
<keyword evidence="4" id="KW-0378">Hydrolase</keyword>
<dbReference type="SUPFAM" id="SSF75304">
    <property type="entry name" value="Amidase signature (AS) enzymes"/>
    <property type="match status" value="1"/>
</dbReference>
<dbReference type="Pfam" id="PF01425">
    <property type="entry name" value="Amidase"/>
    <property type="match status" value="1"/>
</dbReference>
<evidence type="ECO:0000256" key="6">
    <source>
        <dbReference type="PIRSR" id="PIRSR001221-2"/>
    </source>
</evidence>
<evidence type="ECO:0000256" key="1">
    <source>
        <dbReference type="ARBA" id="ARBA00001311"/>
    </source>
</evidence>
<dbReference type="InterPro" id="IPR020556">
    <property type="entry name" value="Amidase_CS"/>
</dbReference>
<evidence type="ECO:0000256" key="5">
    <source>
        <dbReference type="PIRSR" id="PIRSR001221-1"/>
    </source>
</evidence>
<feature type="binding site" evidence="6">
    <location>
        <begin position="232"/>
        <end position="235"/>
    </location>
    <ligand>
        <name>substrate</name>
    </ligand>
</feature>
<dbReference type="EMBL" id="ML977183">
    <property type="protein sequence ID" value="KAF1982542.1"/>
    <property type="molecule type" value="Genomic_DNA"/>
</dbReference>
<dbReference type="EC" id="3.5.1.4" evidence="3"/>
<comment type="catalytic activity">
    <reaction evidence="1">
        <text>a monocarboxylic acid amide + H2O = a monocarboxylate + NH4(+)</text>
        <dbReference type="Rhea" id="RHEA:12020"/>
        <dbReference type="ChEBI" id="CHEBI:15377"/>
        <dbReference type="ChEBI" id="CHEBI:28938"/>
        <dbReference type="ChEBI" id="CHEBI:35757"/>
        <dbReference type="ChEBI" id="CHEBI:83628"/>
        <dbReference type="EC" id="3.5.1.4"/>
    </reaction>
</comment>
<protein>
    <recommendedName>
        <fullName evidence="3">amidase</fullName>
        <ecNumber evidence="3">3.5.1.4</ecNumber>
    </recommendedName>
</protein>
<feature type="active site" description="Acyl-ester intermediate" evidence="5">
    <location>
        <position position="235"/>
    </location>
</feature>
<organism evidence="8 9">
    <name type="scientific">Aulographum hederae CBS 113979</name>
    <dbReference type="NCBI Taxonomy" id="1176131"/>
    <lineage>
        <taxon>Eukaryota</taxon>
        <taxon>Fungi</taxon>
        <taxon>Dikarya</taxon>
        <taxon>Ascomycota</taxon>
        <taxon>Pezizomycotina</taxon>
        <taxon>Dothideomycetes</taxon>
        <taxon>Pleosporomycetidae</taxon>
        <taxon>Aulographales</taxon>
        <taxon>Aulographaceae</taxon>
    </lineage>
</organism>
<dbReference type="Gene3D" id="3.90.1300.10">
    <property type="entry name" value="Amidase signature (AS) domain"/>
    <property type="match status" value="1"/>
</dbReference>
<accession>A0A6G1GNY6</accession>
<evidence type="ECO:0000256" key="2">
    <source>
        <dbReference type="ARBA" id="ARBA00009199"/>
    </source>
</evidence>
<comment type="similarity">
    <text evidence="2">Belongs to the amidase family.</text>
</comment>
<proteinExistence type="inferred from homology"/>
<feature type="active site" description="Charge relay system" evidence="5">
    <location>
        <position position="211"/>
    </location>
</feature>
<feature type="binding site" evidence="6">
    <location>
        <position position="211"/>
    </location>
    <ligand>
        <name>substrate</name>
    </ligand>
</feature>
<dbReference type="InterPro" id="IPR036928">
    <property type="entry name" value="AS_sf"/>
</dbReference>
<evidence type="ECO:0000256" key="4">
    <source>
        <dbReference type="ARBA" id="ARBA00022801"/>
    </source>
</evidence>
<feature type="domain" description="Amidase" evidence="7">
    <location>
        <begin position="81"/>
        <end position="534"/>
    </location>
</feature>
<gene>
    <name evidence="8" type="ORF">K402DRAFT_414888</name>
</gene>
<sequence>MPITPHQMPTWQETAHLMQQYRDESIAALEPPVPTVPSELPLNVTALPSQLLSSSENTITTSSPEHLLASLASGTLLATTVTNAFLRRAALAQTLTNCITELLPSAALARAKYLDDYYAEHKKPIGPLHGLPISVKEHIAMKDLDINCGYISRVGTVGTVQSTILQILWKAGCVFYARTTQPQTLMHLECSSNLYGVTVNPYNRALTSGGSSGGEGALLGIKGSCLGIGSDIGGSIRSPAANNGVFGLRPTSYRLPVGGWQATMGGQEGVIAVIGPLSTSLEGVKVFMKTIIDAEPWLLEPSLVPLPWRWERDWLEKPMGKKVRVGVLWDDGVVKPHPPVLRAMRELVGKLEGVEEIEVVDWTPYKHDWAWKIIMNLYFADNGAQTTDAINSSGEPWRPLSRHIVADNPTVHELSITELWTWTLAREQYRTEYAKLLLDTGVDVILCPVGPGAAPLLDHAKYWGYTAQWNILDWPAVVFPAGKVVPEVDGREEGYQPRNEKDEFNYGIYDPEKYRDAPVSLQLVGRRYEDEKVLQALEFIQSKVGGLPLVPLD</sequence>
<name>A0A6G1GNY6_9PEZI</name>
<reference evidence="8" key="1">
    <citation type="journal article" date="2020" name="Stud. Mycol.">
        <title>101 Dothideomycetes genomes: a test case for predicting lifestyles and emergence of pathogens.</title>
        <authorList>
            <person name="Haridas S."/>
            <person name="Albert R."/>
            <person name="Binder M."/>
            <person name="Bloem J."/>
            <person name="Labutti K."/>
            <person name="Salamov A."/>
            <person name="Andreopoulos B."/>
            <person name="Baker S."/>
            <person name="Barry K."/>
            <person name="Bills G."/>
            <person name="Bluhm B."/>
            <person name="Cannon C."/>
            <person name="Castanera R."/>
            <person name="Culley D."/>
            <person name="Daum C."/>
            <person name="Ezra D."/>
            <person name="Gonzalez J."/>
            <person name="Henrissat B."/>
            <person name="Kuo A."/>
            <person name="Liang C."/>
            <person name="Lipzen A."/>
            <person name="Lutzoni F."/>
            <person name="Magnuson J."/>
            <person name="Mondo S."/>
            <person name="Nolan M."/>
            <person name="Ohm R."/>
            <person name="Pangilinan J."/>
            <person name="Park H.-J."/>
            <person name="Ramirez L."/>
            <person name="Alfaro M."/>
            <person name="Sun H."/>
            <person name="Tritt A."/>
            <person name="Yoshinaga Y."/>
            <person name="Zwiers L.-H."/>
            <person name="Turgeon B."/>
            <person name="Goodwin S."/>
            <person name="Spatafora J."/>
            <person name="Crous P."/>
            <person name="Grigoriev I."/>
        </authorList>
    </citation>
    <scope>NUCLEOTIDE SEQUENCE</scope>
    <source>
        <strain evidence="8">CBS 113979</strain>
    </source>
</reference>
<dbReference type="AlphaFoldDB" id="A0A6G1GNY6"/>
<dbReference type="PROSITE" id="PS00571">
    <property type="entry name" value="AMIDASES"/>
    <property type="match status" value="1"/>
</dbReference>
<keyword evidence="9" id="KW-1185">Reference proteome</keyword>
<dbReference type="PANTHER" id="PTHR46072:SF4">
    <property type="entry name" value="AMIDASE C550.07-RELATED"/>
    <property type="match status" value="1"/>
</dbReference>
<dbReference type="OrthoDB" id="6428749at2759"/>
<evidence type="ECO:0000313" key="9">
    <source>
        <dbReference type="Proteomes" id="UP000800041"/>
    </source>
</evidence>
<evidence type="ECO:0000256" key="3">
    <source>
        <dbReference type="ARBA" id="ARBA00012922"/>
    </source>
</evidence>
<dbReference type="Proteomes" id="UP000800041">
    <property type="component" value="Unassembled WGS sequence"/>
</dbReference>
<dbReference type="PANTHER" id="PTHR46072">
    <property type="entry name" value="AMIDASE-RELATED-RELATED"/>
    <property type="match status" value="1"/>
</dbReference>